<organism evidence="1 2">
    <name type="scientific">Brevifollis gellanilyticus</name>
    <dbReference type="NCBI Taxonomy" id="748831"/>
    <lineage>
        <taxon>Bacteria</taxon>
        <taxon>Pseudomonadati</taxon>
        <taxon>Verrucomicrobiota</taxon>
        <taxon>Verrucomicrobiia</taxon>
        <taxon>Verrucomicrobiales</taxon>
        <taxon>Verrucomicrobiaceae</taxon>
    </lineage>
</organism>
<evidence type="ECO:0000313" key="2">
    <source>
        <dbReference type="Proteomes" id="UP000321577"/>
    </source>
</evidence>
<reference evidence="1 2" key="1">
    <citation type="submission" date="2019-07" db="EMBL/GenBank/DDBJ databases">
        <title>Whole genome shotgun sequence of Brevifollis gellanilyticus NBRC 108608.</title>
        <authorList>
            <person name="Hosoyama A."/>
            <person name="Uohara A."/>
            <person name="Ohji S."/>
            <person name="Ichikawa N."/>
        </authorList>
    </citation>
    <scope>NUCLEOTIDE SEQUENCE [LARGE SCALE GENOMIC DNA]</scope>
    <source>
        <strain evidence="1 2">NBRC 108608</strain>
    </source>
</reference>
<dbReference type="AlphaFoldDB" id="A0A512MFD5"/>
<dbReference type="InterPro" id="IPR013783">
    <property type="entry name" value="Ig-like_fold"/>
</dbReference>
<dbReference type="InterPro" id="IPR015919">
    <property type="entry name" value="Cadherin-like_sf"/>
</dbReference>
<keyword evidence="2" id="KW-1185">Reference proteome</keyword>
<dbReference type="GO" id="GO:0005509">
    <property type="term" value="F:calcium ion binding"/>
    <property type="evidence" value="ECO:0007669"/>
    <property type="project" value="InterPro"/>
</dbReference>
<comment type="caution">
    <text evidence="1">The sequence shown here is derived from an EMBL/GenBank/DDBJ whole genome shotgun (WGS) entry which is preliminary data.</text>
</comment>
<dbReference type="EMBL" id="BKAG01000050">
    <property type="protein sequence ID" value="GEP45455.1"/>
    <property type="molecule type" value="Genomic_DNA"/>
</dbReference>
<sequence>MSVLMATAQTASAQAPTLTPYAPATNGIVSQKFDHTLLYTGTVTRFSATGLPSGLTLNATTGRLSGQLNVAGSYHIVIYAFNGTAKSTPLTIDWTVNPLPEGTVGTYYALIDRHDWYNGGYGGSLRITVTKTGTYSGTITRGIHRNPVVGRLETWPGAIDPQGIFTVARRSPYTPLTIDFGLPLGGNSIYGTLREPNGDVIDLDGLKTYTSAGGTPTAYVGRWNTAYELQQEQRGNATYPQGASWATQTISKTGVVTWVSRLADGTSNTFSTDLLVGGGTLAHLMLYGYAGSVQGWQYYDVEDGTTVGNLGWVKSANYTRFYSGGFPLHYLTGTGARYTPPPTLNDMIFGIAAGVNNVSLTFTEGGLAGPYTQVFSLGARNTITFPAGAGNPYGIRMTMNLSTGIVSGSGTALDFIENQPTNSRNGTFSALLIPGREQAVGHFLLPASRASNSQILSGKLIGQEYFVDN</sequence>
<dbReference type="Proteomes" id="UP000321577">
    <property type="component" value="Unassembled WGS sequence"/>
</dbReference>
<dbReference type="Pfam" id="PF05345">
    <property type="entry name" value="He_PIG"/>
    <property type="match status" value="1"/>
</dbReference>
<proteinExistence type="predicted"/>
<protein>
    <submittedName>
        <fullName evidence="1">Uncharacterized protein</fullName>
    </submittedName>
</protein>
<name>A0A512MFD5_9BACT</name>
<dbReference type="SUPFAM" id="SSF49313">
    <property type="entry name" value="Cadherin-like"/>
    <property type="match status" value="1"/>
</dbReference>
<gene>
    <name evidence="1" type="ORF">BGE01nite_47460</name>
</gene>
<evidence type="ECO:0000313" key="1">
    <source>
        <dbReference type="EMBL" id="GEP45455.1"/>
    </source>
</evidence>
<accession>A0A512MFD5</accession>
<dbReference type="GO" id="GO:0016020">
    <property type="term" value="C:membrane"/>
    <property type="evidence" value="ECO:0007669"/>
    <property type="project" value="InterPro"/>
</dbReference>
<dbReference type="Gene3D" id="2.60.40.10">
    <property type="entry name" value="Immunoglobulins"/>
    <property type="match status" value="1"/>
</dbReference>